<reference evidence="4" key="1">
    <citation type="journal article" date="2015" name="Nature">
        <title>Complex archaea that bridge the gap between prokaryotes and eukaryotes.</title>
        <authorList>
            <person name="Spang A."/>
            <person name="Saw J.H."/>
            <person name="Jorgensen S.L."/>
            <person name="Zaremba-Niedzwiedzka K."/>
            <person name="Martijn J."/>
            <person name="Lind A.E."/>
            <person name="van Eijk R."/>
            <person name="Schleper C."/>
            <person name="Guy L."/>
            <person name="Ettema T.J."/>
        </authorList>
    </citation>
    <scope>NUCLEOTIDE SEQUENCE</scope>
</reference>
<evidence type="ECO:0000259" key="3">
    <source>
        <dbReference type="Pfam" id="PF10342"/>
    </source>
</evidence>
<keyword evidence="1" id="KW-0732">Signal</keyword>
<keyword evidence="2" id="KW-0472">Membrane</keyword>
<protein>
    <recommendedName>
        <fullName evidence="3">Yeast cell wall synthesis Kre9/Knh1-like N-terminal domain-containing protein</fullName>
    </recommendedName>
</protein>
<evidence type="ECO:0000256" key="2">
    <source>
        <dbReference type="SAM" id="Phobius"/>
    </source>
</evidence>
<evidence type="ECO:0000313" key="4">
    <source>
        <dbReference type="EMBL" id="KKM72464.1"/>
    </source>
</evidence>
<keyword evidence="2" id="KW-1133">Transmembrane helix</keyword>
<feature type="domain" description="Yeast cell wall synthesis Kre9/Knh1-like N-terminal" evidence="3">
    <location>
        <begin position="159"/>
        <end position="243"/>
    </location>
</feature>
<dbReference type="PANTHER" id="PTHR40633">
    <property type="entry name" value="MATRIX PROTEIN, PUTATIVE (AFU_ORTHOLOGUE AFUA_8G05410)-RELATED"/>
    <property type="match status" value="1"/>
</dbReference>
<feature type="domain" description="Yeast cell wall synthesis Kre9/Knh1-like N-terminal" evidence="3">
    <location>
        <begin position="353"/>
        <end position="432"/>
    </location>
</feature>
<name>A0A0F9JRD7_9ZZZZ</name>
<gene>
    <name evidence="4" type="ORF">LCGC14_1420250</name>
</gene>
<dbReference type="PANTHER" id="PTHR40633:SF1">
    <property type="entry name" value="GPI ANCHORED SERINE-THREONINE RICH PROTEIN (AFU_ORTHOLOGUE AFUA_1G03630)"/>
    <property type="match status" value="1"/>
</dbReference>
<dbReference type="InterPro" id="IPR018466">
    <property type="entry name" value="Kre9/Knh1-like_N"/>
</dbReference>
<dbReference type="Pfam" id="PF10342">
    <property type="entry name" value="Kre9_KNH"/>
    <property type="match status" value="3"/>
</dbReference>
<proteinExistence type="predicted"/>
<dbReference type="EMBL" id="LAZR01009466">
    <property type="protein sequence ID" value="KKM72464.1"/>
    <property type="molecule type" value="Genomic_DNA"/>
</dbReference>
<organism evidence="4">
    <name type="scientific">marine sediment metagenome</name>
    <dbReference type="NCBI Taxonomy" id="412755"/>
    <lineage>
        <taxon>unclassified sequences</taxon>
        <taxon>metagenomes</taxon>
        <taxon>ecological metagenomes</taxon>
    </lineage>
</organism>
<accession>A0A0F9JRD7</accession>
<comment type="caution">
    <text evidence="4">The sequence shown here is derived from an EMBL/GenBank/DDBJ whole genome shotgun (WGS) entry which is preliminary data.</text>
</comment>
<feature type="transmembrane region" description="Helical" evidence="2">
    <location>
        <begin position="456"/>
        <end position="475"/>
    </location>
</feature>
<evidence type="ECO:0000256" key="1">
    <source>
        <dbReference type="ARBA" id="ARBA00022729"/>
    </source>
</evidence>
<dbReference type="InterPro" id="IPR052982">
    <property type="entry name" value="SRP1/TIP1-like"/>
</dbReference>
<sequence>MALLRKKKLVLFPLVILILISSNKIYRNISEERSKEALNELHIVIPRTSPIQALNYDDYAELHGWAEQYVDWSFSTLPSRVINVWALEASDYSLWTSGMFGSGHLLSTDSSDSGRFYVPSSGTWYIVFWNDEIGSQSTIVTHTATFIGDTRQPSITIYKPYSSTSIDIGEVLTIDWNSINAGGSVKIELFKADSLVTTITSSTSNDGYYQWLIPLNTTIGTDYSVKISSLSSTAYEYSDYFKISALPTITIITPLANVSWSMGSRYVMRWNSTEIICYISIDLYRNNTFIINVEESSMNCGANPGEDIWSVPSGLTPANDYRLKVYNRDDPDTYAFSDYFEITEARSITVTVPNGASHYAQGSEYLIKWDSYGPVGNVLIRLYENVDHEDYIYGIITYVLTIINSVENSGSFSWTVPEDLPDGDKYFITVDSIVDYACGDDSNYFTISPIVSQIPGYELTLITIFVLIAVISLSFKNRPKIA</sequence>
<feature type="domain" description="Yeast cell wall synthesis Kre9/Knh1-like N-terminal" evidence="3">
    <location>
        <begin position="253"/>
        <end position="342"/>
    </location>
</feature>
<dbReference type="AlphaFoldDB" id="A0A0F9JRD7"/>
<keyword evidence="2" id="KW-0812">Transmembrane</keyword>